<protein>
    <submittedName>
        <fullName evidence="2">Uncharacterized protein</fullName>
    </submittedName>
</protein>
<accession>A0A1V2TC79</accession>
<dbReference type="AlphaFoldDB" id="A0A1V2TC79"/>
<feature type="compositionally biased region" description="Basic and acidic residues" evidence="1">
    <location>
        <begin position="79"/>
        <end position="88"/>
    </location>
</feature>
<feature type="region of interest" description="Disordered" evidence="1">
    <location>
        <begin position="68"/>
        <end position="105"/>
    </location>
</feature>
<dbReference type="Proteomes" id="UP000188836">
    <property type="component" value="Unassembled WGS sequence"/>
</dbReference>
<sequence length="105" mass="10964">MNSEPFTTDAVGFVAVGEPLVVDVSDNVGALAGPGSTAGCGTGGVAGNDGDVQWKPFCEGSVLPDPFVLGSTPVNPTPEKPRESESRWLRRYSSWRARSSSPRLA</sequence>
<evidence type="ECO:0000313" key="2">
    <source>
        <dbReference type="EMBL" id="ONM47104.1"/>
    </source>
</evidence>
<name>A0A1V2TC79_9NOCA</name>
<comment type="caution">
    <text evidence="2">The sequence shown here is derived from an EMBL/GenBank/DDBJ whole genome shotgun (WGS) entry which is preliminary data.</text>
</comment>
<keyword evidence="3" id="KW-1185">Reference proteome</keyword>
<reference evidence="2 3" key="1">
    <citation type="journal article" date="2016" name="Antonie Van Leeuwenhoek">
        <title>Nocardia donostiensis sp. nov., isolated from human respiratory specimens.</title>
        <authorList>
            <person name="Ercibengoa M."/>
            <person name="Bell M."/>
            <person name="Marimon J.M."/>
            <person name="Humrighouse B."/>
            <person name="Klenk H.P."/>
            <person name="Potter G."/>
            <person name="Perez-Trallero E."/>
        </authorList>
    </citation>
    <scope>NUCLEOTIDE SEQUENCE [LARGE SCALE GENOMIC DNA]</scope>
    <source>
        <strain evidence="2 3">X1655</strain>
    </source>
</reference>
<feature type="compositionally biased region" description="Low complexity" evidence="1">
    <location>
        <begin position="91"/>
        <end position="105"/>
    </location>
</feature>
<evidence type="ECO:0000313" key="3">
    <source>
        <dbReference type="Proteomes" id="UP000188836"/>
    </source>
</evidence>
<organism evidence="2 3">
    <name type="scientific">Nocardia donostiensis</name>
    <dbReference type="NCBI Taxonomy" id="1538463"/>
    <lineage>
        <taxon>Bacteria</taxon>
        <taxon>Bacillati</taxon>
        <taxon>Actinomycetota</taxon>
        <taxon>Actinomycetes</taxon>
        <taxon>Mycobacteriales</taxon>
        <taxon>Nocardiaceae</taxon>
        <taxon>Nocardia</taxon>
    </lineage>
</organism>
<proteinExistence type="predicted"/>
<gene>
    <name evidence="2" type="ORF">B0T46_19165</name>
</gene>
<dbReference type="EMBL" id="MUMY01000017">
    <property type="protein sequence ID" value="ONM47104.1"/>
    <property type="molecule type" value="Genomic_DNA"/>
</dbReference>
<evidence type="ECO:0000256" key="1">
    <source>
        <dbReference type="SAM" id="MobiDB-lite"/>
    </source>
</evidence>